<dbReference type="CDD" id="cd14688">
    <property type="entry name" value="bZIP_YAP"/>
    <property type="match status" value="1"/>
</dbReference>
<feature type="compositionally biased region" description="Low complexity" evidence="1">
    <location>
        <begin position="173"/>
        <end position="184"/>
    </location>
</feature>
<gene>
    <name evidence="3" type="ORF">QC762_205977</name>
</gene>
<name>A0ABR0GLZ0_9PEZI</name>
<dbReference type="Proteomes" id="UP001323405">
    <property type="component" value="Unassembled WGS sequence"/>
</dbReference>
<dbReference type="InterPro" id="IPR004827">
    <property type="entry name" value="bZIP"/>
</dbReference>
<dbReference type="PANTHER" id="PTHR39607:SF2">
    <property type="entry name" value="BZIP DOMAIN-CONTAINING PROTEIN"/>
    <property type="match status" value="1"/>
</dbReference>
<dbReference type="GeneID" id="87907402"/>
<sequence length="361" mass="39436">MIGLEFPKNTSSLLSICSFFHRFPCLSYLTPVPRWKHQISHSAHRRLPGVRVNLSIVFLVSCCWAVLCLRNTSSLSLTGYLISCLSAPGTAHIGMRLGSPRAGPSDYSGIDPDYTGSYPDESLVDWDGAQGSTVYTPAPSSSSKKSRSSKRSKSSKLTSYSGSDTETEEAKMSSRSSKYSGSTSSKKEKSSSPRSKESDDWSAVTDPEMRRRIQNRIAQRKFRDKAREQKERDQRDALNEQYADSSYRIRSADELVDEGDLAWGSFSMGYMLSRGHEAASAGQRTHSGGSRRESDLVMDQAMYSSHSMSPYPPTSMGIPTTSGYTMGGGASWGGDGASSGGGDVGYYDSPYGGYYDGTEHR</sequence>
<dbReference type="RefSeq" id="XP_062745609.1">
    <property type="nucleotide sequence ID" value="XM_062887495.1"/>
</dbReference>
<evidence type="ECO:0000313" key="3">
    <source>
        <dbReference type="EMBL" id="KAK4656634.1"/>
    </source>
</evidence>
<accession>A0ABR0GLZ0</accession>
<reference evidence="3 4" key="1">
    <citation type="journal article" date="2023" name="bioRxiv">
        <title>High-quality genome assemblies of four members of thePodospora anserinaspecies complex.</title>
        <authorList>
            <person name="Ament-Velasquez S.L."/>
            <person name="Vogan A.A."/>
            <person name="Wallerman O."/>
            <person name="Hartmann F."/>
            <person name="Gautier V."/>
            <person name="Silar P."/>
            <person name="Giraud T."/>
            <person name="Johannesson H."/>
        </authorList>
    </citation>
    <scope>NUCLEOTIDE SEQUENCE [LARGE SCALE GENOMIC DNA]</scope>
    <source>
        <strain evidence="3 4">CBS 415.72m</strain>
    </source>
</reference>
<keyword evidence="4" id="KW-1185">Reference proteome</keyword>
<feature type="compositionally biased region" description="Basic and acidic residues" evidence="1">
    <location>
        <begin position="225"/>
        <end position="238"/>
    </location>
</feature>
<feature type="compositionally biased region" description="Basic and acidic residues" evidence="1">
    <location>
        <begin position="185"/>
        <end position="199"/>
    </location>
</feature>
<comment type="caution">
    <text evidence="3">The sequence shown here is derived from an EMBL/GenBank/DDBJ whole genome shotgun (WGS) entry which is preliminary data.</text>
</comment>
<dbReference type="PROSITE" id="PS00036">
    <property type="entry name" value="BZIP_BASIC"/>
    <property type="match status" value="1"/>
</dbReference>
<feature type="compositionally biased region" description="Polar residues" evidence="1">
    <location>
        <begin position="130"/>
        <end position="139"/>
    </location>
</feature>
<feature type="region of interest" description="Disordered" evidence="1">
    <location>
        <begin position="129"/>
        <end position="239"/>
    </location>
</feature>
<dbReference type="EMBL" id="JAFFHA010000004">
    <property type="protein sequence ID" value="KAK4656634.1"/>
    <property type="molecule type" value="Genomic_DNA"/>
</dbReference>
<evidence type="ECO:0000313" key="4">
    <source>
        <dbReference type="Proteomes" id="UP001323405"/>
    </source>
</evidence>
<dbReference type="InterPro" id="IPR052635">
    <property type="entry name" value="Sec_Metab_Biosynth_Reg"/>
</dbReference>
<protein>
    <recommendedName>
        <fullName evidence="2">BZIP domain-containing protein</fullName>
    </recommendedName>
</protein>
<feature type="domain" description="BZIP" evidence="2">
    <location>
        <begin position="210"/>
        <end position="225"/>
    </location>
</feature>
<feature type="compositionally biased region" description="Basic residues" evidence="1">
    <location>
        <begin position="144"/>
        <end position="154"/>
    </location>
</feature>
<evidence type="ECO:0000259" key="2">
    <source>
        <dbReference type="PROSITE" id="PS00036"/>
    </source>
</evidence>
<dbReference type="PANTHER" id="PTHR39607">
    <property type="entry name" value="XANTHOCILLIN BIOSYNTHESIS CLUSTER TRANSCRIPTION FACTOR XANC-RELATED"/>
    <property type="match status" value="1"/>
</dbReference>
<evidence type="ECO:0000256" key="1">
    <source>
        <dbReference type="SAM" id="MobiDB-lite"/>
    </source>
</evidence>
<feature type="compositionally biased region" description="Basic residues" evidence="1">
    <location>
        <begin position="212"/>
        <end position="224"/>
    </location>
</feature>
<proteinExistence type="predicted"/>
<organism evidence="3 4">
    <name type="scientific">Podospora pseudocomata</name>
    <dbReference type="NCBI Taxonomy" id="2093779"/>
    <lineage>
        <taxon>Eukaryota</taxon>
        <taxon>Fungi</taxon>
        <taxon>Dikarya</taxon>
        <taxon>Ascomycota</taxon>
        <taxon>Pezizomycotina</taxon>
        <taxon>Sordariomycetes</taxon>
        <taxon>Sordariomycetidae</taxon>
        <taxon>Sordariales</taxon>
        <taxon>Podosporaceae</taxon>
        <taxon>Podospora</taxon>
    </lineage>
</organism>